<dbReference type="InterPro" id="IPR004088">
    <property type="entry name" value="KH_dom_type_1"/>
</dbReference>
<evidence type="ECO:0000256" key="5">
    <source>
        <dbReference type="HAMAP-Rule" id="MF_00335"/>
    </source>
</evidence>
<dbReference type="Gene3D" id="1.10.3210.10">
    <property type="entry name" value="Hypothetical protein af1432"/>
    <property type="match status" value="1"/>
</dbReference>
<feature type="coiled-coil region" evidence="7">
    <location>
        <begin position="33"/>
        <end position="102"/>
    </location>
</feature>
<dbReference type="InterPro" id="IPR004087">
    <property type="entry name" value="KH_dom"/>
</dbReference>
<dbReference type="Gene3D" id="3.30.300.20">
    <property type="match status" value="1"/>
</dbReference>
<dbReference type="PROSITE" id="PS51831">
    <property type="entry name" value="HD"/>
    <property type="match status" value="1"/>
</dbReference>
<keyword evidence="1 5" id="KW-0540">Nuclease</keyword>
<dbReference type="GO" id="GO:0003723">
    <property type="term" value="F:RNA binding"/>
    <property type="evidence" value="ECO:0007669"/>
    <property type="project" value="UniProtKB-UniRule"/>
</dbReference>
<organism evidence="9 10">
    <name type="scientific">Candidatus Dojkabacteria bacterium</name>
    <dbReference type="NCBI Taxonomy" id="2099670"/>
    <lineage>
        <taxon>Bacteria</taxon>
        <taxon>Candidatus Dojkabacteria</taxon>
    </lineage>
</organism>
<comment type="function">
    <text evidence="5">Endoribonuclease that initiates mRNA decay.</text>
</comment>
<dbReference type="Pfam" id="PF12072">
    <property type="entry name" value="RNase_Y_N"/>
    <property type="match status" value="1"/>
</dbReference>
<dbReference type="EC" id="3.1.-.-" evidence="5 6"/>
<dbReference type="SUPFAM" id="SSF54791">
    <property type="entry name" value="Eukaryotic type KH-domain (KH-domain type I)"/>
    <property type="match status" value="1"/>
</dbReference>
<keyword evidence="7" id="KW-0175">Coiled coil</keyword>
<evidence type="ECO:0000313" key="9">
    <source>
        <dbReference type="EMBL" id="RMD77543.1"/>
    </source>
</evidence>
<dbReference type="InterPro" id="IPR022711">
    <property type="entry name" value="RNase_Y_N"/>
</dbReference>
<dbReference type="AlphaFoldDB" id="A0A3M0Z0I3"/>
<keyword evidence="2 5" id="KW-0255">Endonuclease</keyword>
<dbReference type="GO" id="GO:0016787">
    <property type="term" value="F:hydrolase activity"/>
    <property type="evidence" value="ECO:0007669"/>
    <property type="project" value="UniProtKB-KW"/>
</dbReference>
<dbReference type="SUPFAM" id="SSF109604">
    <property type="entry name" value="HD-domain/PDEase-like"/>
    <property type="match status" value="1"/>
</dbReference>
<evidence type="ECO:0000256" key="4">
    <source>
        <dbReference type="ARBA" id="ARBA00022884"/>
    </source>
</evidence>
<comment type="caution">
    <text evidence="9">The sequence shown here is derived from an EMBL/GenBank/DDBJ whole genome shotgun (WGS) entry which is preliminary data.</text>
</comment>
<dbReference type="Pfam" id="PF01966">
    <property type="entry name" value="HD"/>
    <property type="match status" value="1"/>
</dbReference>
<evidence type="ECO:0000256" key="2">
    <source>
        <dbReference type="ARBA" id="ARBA00022759"/>
    </source>
</evidence>
<dbReference type="Proteomes" id="UP000269410">
    <property type="component" value="Unassembled WGS sequence"/>
</dbReference>
<dbReference type="InterPro" id="IPR006674">
    <property type="entry name" value="HD_domain"/>
</dbReference>
<dbReference type="InterPro" id="IPR006675">
    <property type="entry name" value="HDIG_dom"/>
</dbReference>
<dbReference type="NCBIfam" id="TIGR00277">
    <property type="entry name" value="HDIG"/>
    <property type="match status" value="1"/>
</dbReference>
<feature type="domain" description="HD" evidence="8">
    <location>
        <begin position="292"/>
        <end position="385"/>
    </location>
</feature>
<dbReference type="SMART" id="SM00471">
    <property type="entry name" value="HDc"/>
    <property type="match status" value="1"/>
</dbReference>
<dbReference type="Pfam" id="PF00013">
    <property type="entry name" value="KH_1"/>
    <property type="match status" value="1"/>
</dbReference>
<evidence type="ECO:0000259" key="8">
    <source>
        <dbReference type="PROSITE" id="PS51831"/>
    </source>
</evidence>
<dbReference type="CDD" id="cd22431">
    <property type="entry name" value="KH-I_RNaseY"/>
    <property type="match status" value="1"/>
</dbReference>
<accession>A0A3M0Z0I3</accession>
<dbReference type="HAMAP" id="MF_00335">
    <property type="entry name" value="RNase_Y"/>
    <property type="match status" value="1"/>
</dbReference>
<dbReference type="GO" id="GO:0004521">
    <property type="term" value="F:RNA endonuclease activity"/>
    <property type="evidence" value="ECO:0007669"/>
    <property type="project" value="UniProtKB-UniRule"/>
</dbReference>
<evidence type="ECO:0000256" key="1">
    <source>
        <dbReference type="ARBA" id="ARBA00022722"/>
    </source>
</evidence>
<evidence type="ECO:0000256" key="6">
    <source>
        <dbReference type="NCBIfam" id="TIGR03319"/>
    </source>
</evidence>
<dbReference type="GO" id="GO:0006402">
    <property type="term" value="P:mRNA catabolic process"/>
    <property type="evidence" value="ECO:0007669"/>
    <property type="project" value="UniProtKB-UniRule"/>
</dbReference>
<protein>
    <recommendedName>
        <fullName evidence="5 6">Ribonuclease Y</fullName>
        <shortName evidence="5">RNase Y</shortName>
        <ecNumber evidence="5 6">3.1.-.-</ecNumber>
    </recommendedName>
</protein>
<dbReference type="InterPro" id="IPR003607">
    <property type="entry name" value="HD/PDEase_dom"/>
</dbReference>
<sequence length="476" mass="54385">MVSTLLGLNLYTYKKYKKTNEALSKTQGSEVNNKEDNKELEEIKLRLKAKEEELIEKEQILLSRDKLLNEKLEKILKTEKEKDEIQTELKSKEKLIQDKLESVAGMTMDEARKMLEEKVKDEMKSWISRKIKESEELIRMEAEERARQILIECMLDASTDYVAETTTTVITIEDENLKGKLIGKEGRNIRTFERLTGVDLIIDEIPNQVTISCFDPIRREVAALAIKKLLSDGRVHPGSIEETVEKVKKDILKEIKKTGEEILYEVGIDGLPGGIVMLLGRFKYRFSYGQNLVKHTLETVKIGERLATELKANTKVVKLACLLHDIGKVVPEEGKQHHHISAEIARKYFPNNELLANAIEAHHFDIEAKSIEAEIVRISDAISGARPGARRDNYEDYIKRIRALEDISNKQKGVKESFAIYAGREIRVIVKPEETTDEDLEIIAYNIAKEIEETQNYPGVIKVSVIREVRVTAEAK</sequence>
<evidence type="ECO:0000256" key="7">
    <source>
        <dbReference type="SAM" id="Coils"/>
    </source>
</evidence>
<evidence type="ECO:0000313" key="10">
    <source>
        <dbReference type="Proteomes" id="UP000269410"/>
    </source>
</evidence>
<dbReference type="NCBIfam" id="TIGR03319">
    <property type="entry name" value="RNase_Y"/>
    <property type="match status" value="1"/>
</dbReference>
<dbReference type="SMART" id="SM00322">
    <property type="entry name" value="KH"/>
    <property type="match status" value="1"/>
</dbReference>
<keyword evidence="4 5" id="KW-0694">RNA-binding</keyword>
<dbReference type="EMBL" id="RFKV01000023">
    <property type="protein sequence ID" value="RMD77543.1"/>
    <property type="molecule type" value="Genomic_DNA"/>
</dbReference>
<keyword evidence="3 5" id="KW-0378">Hydrolase</keyword>
<dbReference type="PANTHER" id="PTHR12826:SF15">
    <property type="entry name" value="RIBONUCLEASE Y"/>
    <property type="match status" value="1"/>
</dbReference>
<reference evidence="9 10" key="1">
    <citation type="submission" date="2018-10" db="EMBL/GenBank/DDBJ databases">
        <title>Thermophilic Lithotrophy and Phototrophy in an Intertidal, Iron-rich, Geothermal Spring.</title>
        <authorList>
            <person name="Ward L.M."/>
            <person name="Idei A."/>
            <person name="Nakagawa M."/>
            <person name="Ueno Y."/>
            <person name="Fischer W."/>
            <person name="Mcglynn S.E."/>
        </authorList>
    </citation>
    <scope>NUCLEOTIDE SEQUENCE [LARGE SCALE GENOMIC DNA]</scope>
    <source>
        <strain evidence="9">J137</strain>
    </source>
</reference>
<dbReference type="PANTHER" id="PTHR12826">
    <property type="entry name" value="RIBONUCLEASE Y"/>
    <property type="match status" value="1"/>
</dbReference>
<evidence type="ECO:0000256" key="3">
    <source>
        <dbReference type="ARBA" id="ARBA00022801"/>
    </source>
</evidence>
<dbReference type="InterPro" id="IPR036612">
    <property type="entry name" value="KH_dom_type_1_sf"/>
</dbReference>
<dbReference type="GO" id="GO:0005886">
    <property type="term" value="C:plasma membrane"/>
    <property type="evidence" value="ECO:0007669"/>
    <property type="project" value="UniProtKB-UniRule"/>
</dbReference>
<dbReference type="InterPro" id="IPR017705">
    <property type="entry name" value="Ribonuclease_Y"/>
</dbReference>
<proteinExistence type="inferred from homology"/>
<dbReference type="InterPro" id="IPR015946">
    <property type="entry name" value="KH_dom-like_a/b"/>
</dbReference>
<dbReference type="PROSITE" id="PS50084">
    <property type="entry name" value="KH_TYPE_1"/>
    <property type="match status" value="1"/>
</dbReference>
<gene>
    <name evidence="5 9" type="primary">rny</name>
    <name evidence="9" type="ORF">D6810_00700</name>
</gene>
<name>A0A3M0Z0I3_9BACT</name>
<comment type="similarity">
    <text evidence="5">Belongs to the RNase Y family.</text>
</comment>